<dbReference type="AlphaFoldDB" id="J4CCZ0"/>
<sequence>MCISANPVWFVYTPNCTGLYFNSHPIQNILTGLICQCAGTPFAIVLAFAYSLFTNLVNGFQLHWLCLLALLLKSTSVLSLVNSPFLNRALTQIITAGPTHAPLLEPFYAD</sequence>
<dbReference type="GeneID" id="20714632"/>
<evidence type="ECO:0000313" key="2">
    <source>
        <dbReference type="EMBL" id="BAM40227.1"/>
    </source>
</evidence>
<dbReference type="KEGG" id="tot:TOT_020000488"/>
<name>J4CCZ0_THEOR</name>
<organism evidence="2 3">
    <name type="scientific">Theileria orientalis strain Shintoku</name>
    <dbReference type="NCBI Taxonomy" id="869250"/>
    <lineage>
        <taxon>Eukaryota</taxon>
        <taxon>Sar</taxon>
        <taxon>Alveolata</taxon>
        <taxon>Apicomplexa</taxon>
        <taxon>Aconoidasida</taxon>
        <taxon>Piroplasmida</taxon>
        <taxon>Theileriidae</taxon>
        <taxon>Theileria</taxon>
    </lineage>
</organism>
<reference evidence="2 3" key="1">
    <citation type="journal article" date="2012" name="MBio">
        <title>Comparative genome analysis of three eukaryotic parasites with differing abilities to transform leukocytes reveals key mediators of Theileria-induced leukocyte transformation.</title>
        <authorList>
            <person name="Hayashida K."/>
            <person name="Hara Y."/>
            <person name="Abe T."/>
            <person name="Yamasaki C."/>
            <person name="Toyoda A."/>
            <person name="Kosuge T."/>
            <person name="Suzuki Y."/>
            <person name="Sato Y."/>
            <person name="Kawashima S."/>
            <person name="Katayama T."/>
            <person name="Wakaguri H."/>
            <person name="Inoue N."/>
            <person name="Homma K."/>
            <person name="Tada-Umezaki M."/>
            <person name="Yagi Y."/>
            <person name="Fujii Y."/>
            <person name="Habara T."/>
            <person name="Kanehisa M."/>
            <person name="Watanabe H."/>
            <person name="Ito K."/>
            <person name="Gojobori T."/>
            <person name="Sugawara H."/>
            <person name="Imanishi T."/>
            <person name="Weir W."/>
            <person name="Gardner M."/>
            <person name="Pain A."/>
            <person name="Shiels B."/>
            <person name="Hattori M."/>
            <person name="Nene V."/>
            <person name="Sugimoto C."/>
        </authorList>
    </citation>
    <scope>NUCLEOTIDE SEQUENCE [LARGE SCALE GENOMIC DNA]</scope>
    <source>
        <strain evidence="2 3">Shintoku</strain>
    </source>
</reference>
<feature type="transmembrane region" description="Helical" evidence="1">
    <location>
        <begin position="29"/>
        <end position="50"/>
    </location>
</feature>
<accession>J4CCZ0</accession>
<evidence type="ECO:0000256" key="1">
    <source>
        <dbReference type="SAM" id="Phobius"/>
    </source>
</evidence>
<keyword evidence="1" id="KW-0472">Membrane</keyword>
<dbReference type="EMBL" id="AP011947">
    <property type="protein sequence ID" value="BAM40227.1"/>
    <property type="molecule type" value="Genomic_DNA"/>
</dbReference>
<keyword evidence="1" id="KW-1133">Transmembrane helix</keyword>
<gene>
    <name evidence="2" type="ORF">TOT_020000488</name>
</gene>
<dbReference type="Proteomes" id="UP000003786">
    <property type="component" value="Chromosome 2"/>
</dbReference>
<keyword evidence="1" id="KW-0812">Transmembrane</keyword>
<dbReference type="VEuPathDB" id="PiroplasmaDB:TOT_020000488"/>
<dbReference type="RefSeq" id="XP_009690528.1">
    <property type="nucleotide sequence ID" value="XM_009692233.1"/>
</dbReference>
<protein>
    <submittedName>
        <fullName evidence="2">Uncharacterized protein</fullName>
    </submittedName>
</protein>
<feature type="transmembrane region" description="Helical" evidence="1">
    <location>
        <begin position="62"/>
        <end position="81"/>
    </location>
</feature>
<proteinExistence type="predicted"/>
<evidence type="ECO:0000313" key="3">
    <source>
        <dbReference type="Proteomes" id="UP000003786"/>
    </source>
</evidence>
<keyword evidence="3" id="KW-1185">Reference proteome</keyword>